<evidence type="ECO:0000313" key="1">
    <source>
        <dbReference type="EMBL" id="MFM0107199.1"/>
    </source>
</evidence>
<proteinExistence type="predicted"/>
<organism evidence="1 2">
    <name type="scientific">Paraburkholderia rhynchosiae</name>
    <dbReference type="NCBI Taxonomy" id="487049"/>
    <lineage>
        <taxon>Bacteria</taxon>
        <taxon>Pseudomonadati</taxon>
        <taxon>Pseudomonadota</taxon>
        <taxon>Betaproteobacteria</taxon>
        <taxon>Burkholderiales</taxon>
        <taxon>Burkholderiaceae</taxon>
        <taxon>Paraburkholderia</taxon>
    </lineage>
</organism>
<keyword evidence="2" id="KW-1185">Reference proteome</keyword>
<dbReference type="Proteomes" id="UP001629235">
    <property type="component" value="Unassembled WGS sequence"/>
</dbReference>
<comment type="caution">
    <text evidence="1">The sequence shown here is derived from an EMBL/GenBank/DDBJ whole genome shotgun (WGS) entry which is preliminary data.</text>
</comment>
<evidence type="ECO:0000313" key="2">
    <source>
        <dbReference type="Proteomes" id="UP001629235"/>
    </source>
</evidence>
<dbReference type="EMBL" id="JAQQDW010000073">
    <property type="protein sequence ID" value="MFM0107199.1"/>
    <property type="molecule type" value="Genomic_DNA"/>
</dbReference>
<accession>A0ACC7NJJ2</accession>
<name>A0ACC7NJJ2_9BURK</name>
<gene>
    <name evidence="1" type="ORF">PQR01_27855</name>
</gene>
<reference evidence="1 2" key="1">
    <citation type="journal article" date="2024" name="Chem. Sci.">
        <title>Discovery of megapolipeptins by genome mining of a Burkholderiales bacteria collection.</title>
        <authorList>
            <person name="Paulo B.S."/>
            <person name="Recchia M.J.J."/>
            <person name="Lee S."/>
            <person name="Fergusson C.H."/>
            <person name="Romanowski S.B."/>
            <person name="Hernandez A."/>
            <person name="Krull N."/>
            <person name="Liu D.Y."/>
            <person name="Cavanagh H."/>
            <person name="Bos A."/>
            <person name="Gray C.A."/>
            <person name="Murphy B.T."/>
            <person name="Linington R.G."/>
            <person name="Eustaquio A.S."/>
        </authorList>
    </citation>
    <scope>NUCLEOTIDE SEQUENCE [LARGE SCALE GENOMIC DNA]</scope>
    <source>
        <strain evidence="1 2">RL18-126-BIB-B</strain>
    </source>
</reference>
<sequence>MESNTAYPNKDELAGRGARQPDYALKNSALVRLAKAQIGPRANLLQEIVATAQSICGAESAGTVDSRCLDINVFRLLRHFKLRSPSQTCKSLRNSQSKVMDGPSFRITCAPMHLFPADLWKFHLDMPPLPTTSS</sequence>
<protein>
    <submittedName>
        <fullName evidence="1">Uncharacterized protein</fullName>
    </submittedName>
</protein>